<organism evidence="2">
    <name type="scientific">hydrothermal vent metagenome</name>
    <dbReference type="NCBI Taxonomy" id="652676"/>
    <lineage>
        <taxon>unclassified sequences</taxon>
        <taxon>metagenomes</taxon>
        <taxon>ecological metagenomes</taxon>
    </lineage>
</organism>
<feature type="domain" description="Peptidoglycan binding-like" evidence="1">
    <location>
        <begin position="9"/>
        <end position="66"/>
    </location>
</feature>
<dbReference type="SUPFAM" id="SSF53187">
    <property type="entry name" value="Zn-dependent exopeptidases"/>
    <property type="match status" value="1"/>
</dbReference>
<dbReference type="SUPFAM" id="SSF47090">
    <property type="entry name" value="PGBD-like"/>
    <property type="match status" value="2"/>
</dbReference>
<dbReference type="GO" id="GO:0008745">
    <property type="term" value="F:N-acetylmuramoyl-L-alanine amidase activity"/>
    <property type="evidence" value="ECO:0007669"/>
    <property type="project" value="UniProtKB-EC"/>
</dbReference>
<gene>
    <name evidence="2" type="ORF">MNBD_ACTINO02-1176</name>
</gene>
<dbReference type="Gene3D" id="3.40.630.40">
    <property type="entry name" value="Zn-dependent exopeptidases"/>
    <property type="match status" value="1"/>
</dbReference>
<sequence>MRLYHHGDQGEPVRDIQDRLCALGYDCDDDTSGYFGDGTLKAVQEFQAARHLSADGLVGPMTWNTLVEAGYNLGDRLLYRRSPMTRGDDVADLQNKLNSLGFDAGIVDGIFGPDTMRAVLDFQQNRAMSEDGIVGQEFISDLTMMQMATKKHGRDRVREHDWLVSISHAIAGSRVYVDAQCRTATEAEHTWKLATEFATDFQHLGVGIMLARTVDTTPPEETRATRANGLGADFIVSFAVPESGDTGVFYFASEYSESSSGREIAERLADLLDLPASGRTVPLLKDTRATSIVVSVTSDTAITGTDVSQALRGVLAAIRDRP</sequence>
<reference evidence="2" key="1">
    <citation type="submission" date="2018-06" db="EMBL/GenBank/DDBJ databases">
        <authorList>
            <person name="Zhirakovskaya E."/>
        </authorList>
    </citation>
    <scope>NUCLEOTIDE SEQUENCE</scope>
</reference>
<dbReference type="Gene3D" id="1.10.101.10">
    <property type="entry name" value="PGBD-like superfamily/PGBD"/>
    <property type="match status" value="2"/>
</dbReference>
<dbReference type="InterPro" id="IPR036365">
    <property type="entry name" value="PGBD-like_sf"/>
</dbReference>
<dbReference type="EMBL" id="UOEK01000360">
    <property type="protein sequence ID" value="VAW06581.1"/>
    <property type="molecule type" value="Genomic_DNA"/>
</dbReference>
<evidence type="ECO:0000313" key="2">
    <source>
        <dbReference type="EMBL" id="VAW06581.1"/>
    </source>
</evidence>
<dbReference type="InterPro" id="IPR002477">
    <property type="entry name" value="Peptidoglycan-bd-like"/>
</dbReference>
<protein>
    <submittedName>
        <fullName evidence="2">N-acetylmuramoyl-L-alanine amidase</fullName>
        <ecNumber evidence="2">3.5.1.28</ecNumber>
    </submittedName>
</protein>
<keyword evidence="2" id="KW-0378">Hydrolase</keyword>
<dbReference type="Pfam" id="PF01471">
    <property type="entry name" value="PG_binding_1"/>
    <property type="match status" value="2"/>
</dbReference>
<feature type="domain" description="Peptidoglycan binding-like" evidence="1">
    <location>
        <begin position="86"/>
        <end position="137"/>
    </location>
</feature>
<dbReference type="InterPro" id="IPR036366">
    <property type="entry name" value="PGBDSf"/>
</dbReference>
<dbReference type="EC" id="3.5.1.28" evidence="2"/>
<evidence type="ECO:0000259" key="1">
    <source>
        <dbReference type="Pfam" id="PF01471"/>
    </source>
</evidence>
<accession>A0A3B0SK11</accession>
<proteinExistence type="predicted"/>
<dbReference type="AlphaFoldDB" id="A0A3B0SK11"/>
<name>A0A3B0SK11_9ZZZZ</name>